<sequence>MIWLIKLLLIVVISIPVTSILQPFHNHYLNGVTVGVISVIVSHLVDKYGKGGDEV</sequence>
<evidence type="ECO:0000313" key="1">
    <source>
        <dbReference type="EMBL" id="CYU71898.1"/>
    </source>
</evidence>
<accession>A0A0Z8F161</accession>
<name>A0A0Z8F161_STRSU</name>
<dbReference type="AlphaFoldDB" id="A0A0Z8F161"/>
<organism evidence="1 2">
    <name type="scientific">Streptococcus suis</name>
    <dbReference type="NCBI Taxonomy" id="1307"/>
    <lineage>
        <taxon>Bacteria</taxon>
        <taxon>Bacillati</taxon>
        <taxon>Bacillota</taxon>
        <taxon>Bacilli</taxon>
        <taxon>Lactobacillales</taxon>
        <taxon>Streptococcaceae</taxon>
        <taxon>Streptococcus</taxon>
    </lineage>
</organism>
<proteinExistence type="predicted"/>
<protein>
    <submittedName>
        <fullName evidence="1">Uncharacterized protein</fullName>
    </submittedName>
</protein>
<reference evidence="1 2" key="1">
    <citation type="submission" date="2016-02" db="EMBL/GenBank/DDBJ databases">
        <authorList>
            <consortium name="Pathogen Informatics"/>
        </authorList>
    </citation>
    <scope>NUCLEOTIDE SEQUENCE [LARGE SCALE GENOMIC DNA]</scope>
    <source>
        <strain evidence="1 2">LSS54</strain>
    </source>
</reference>
<dbReference type="Proteomes" id="UP000073494">
    <property type="component" value="Unassembled WGS sequence"/>
</dbReference>
<dbReference type="EMBL" id="FIHD01000004">
    <property type="protein sequence ID" value="CYU71898.1"/>
    <property type="molecule type" value="Genomic_DNA"/>
</dbReference>
<gene>
    <name evidence="1" type="ORF">ERS132416_00393</name>
</gene>
<dbReference type="RefSeq" id="WP_153603651.1">
    <property type="nucleotide sequence ID" value="NZ_CEFG01000028.1"/>
</dbReference>
<evidence type="ECO:0000313" key="2">
    <source>
        <dbReference type="Proteomes" id="UP000073494"/>
    </source>
</evidence>